<evidence type="ECO:0000256" key="5">
    <source>
        <dbReference type="ARBA" id="ARBA00023242"/>
    </source>
</evidence>
<protein>
    <recommendedName>
        <fullName evidence="6">SOSS complex subunit A homolog</fullName>
    </recommendedName>
</protein>
<evidence type="ECO:0000256" key="7">
    <source>
        <dbReference type="ARBA" id="ARBA00054331"/>
    </source>
</evidence>
<name>A0A482WS12_LAOST</name>
<dbReference type="GO" id="GO:0005737">
    <property type="term" value="C:cytoplasm"/>
    <property type="evidence" value="ECO:0007669"/>
    <property type="project" value="UniProtKB-SubCell"/>
</dbReference>
<dbReference type="InParanoid" id="A0A482WS12"/>
<evidence type="ECO:0000313" key="11">
    <source>
        <dbReference type="EMBL" id="RZF35820.1"/>
    </source>
</evidence>
<keyword evidence="12" id="KW-1185">Reference proteome</keyword>
<dbReference type="AlphaFoldDB" id="A0A482WS12"/>
<evidence type="ECO:0000256" key="8">
    <source>
        <dbReference type="SAM" id="MobiDB-lite"/>
    </source>
</evidence>
<dbReference type="EMBL" id="QKKF02027474">
    <property type="protein sequence ID" value="RZF35820.1"/>
    <property type="molecule type" value="Genomic_DNA"/>
</dbReference>
<comment type="subcellular location">
    <subcellularLocation>
        <location evidence="2">Cytoplasm</location>
    </subcellularLocation>
    <subcellularLocation>
        <location evidence="1">Nucleus</location>
    </subcellularLocation>
</comment>
<dbReference type="Proteomes" id="UP000291343">
    <property type="component" value="Unassembled WGS sequence"/>
</dbReference>
<evidence type="ECO:0000259" key="10">
    <source>
        <dbReference type="Pfam" id="PF24566"/>
    </source>
</evidence>
<evidence type="ECO:0000256" key="2">
    <source>
        <dbReference type="ARBA" id="ARBA00004496"/>
    </source>
</evidence>
<proteinExistence type="inferred from homology"/>
<dbReference type="FunCoup" id="A0A482WS12">
    <property type="interactions" value="1834"/>
</dbReference>
<dbReference type="PANTHER" id="PTHR13587:SF7">
    <property type="entry name" value="INTEGRATOR COMPLEX SUBUNIT 3"/>
    <property type="match status" value="1"/>
</dbReference>
<dbReference type="Pfam" id="PF10189">
    <property type="entry name" value="Ints3_N"/>
    <property type="match status" value="1"/>
</dbReference>
<dbReference type="STRING" id="195883.A0A482WS12"/>
<evidence type="ECO:0000259" key="9">
    <source>
        <dbReference type="Pfam" id="PF10189"/>
    </source>
</evidence>
<dbReference type="GO" id="GO:0005634">
    <property type="term" value="C:nucleus"/>
    <property type="evidence" value="ECO:0007669"/>
    <property type="project" value="UniProtKB-SubCell"/>
</dbReference>
<dbReference type="Pfam" id="PF24566">
    <property type="entry name" value="HEAT_Ints3_C"/>
    <property type="match status" value="1"/>
</dbReference>
<dbReference type="InterPro" id="IPR019333">
    <property type="entry name" value="INTS3_N"/>
</dbReference>
<evidence type="ECO:0000256" key="1">
    <source>
        <dbReference type="ARBA" id="ARBA00004123"/>
    </source>
</evidence>
<dbReference type="InterPro" id="IPR045334">
    <property type="entry name" value="INTS3"/>
</dbReference>
<keyword evidence="5" id="KW-0539">Nucleus</keyword>
<dbReference type="InterPro" id="IPR056518">
    <property type="entry name" value="HEAT_Ints3_C"/>
</dbReference>
<dbReference type="PANTHER" id="PTHR13587">
    <property type="entry name" value="INTEGRATOR COMPLEX SUBUNIT 3"/>
    <property type="match status" value="1"/>
</dbReference>
<comment type="caution">
    <text evidence="11">The sequence shown here is derived from an EMBL/GenBank/DDBJ whole genome shotgun (WGS) entry which is preliminary data.</text>
</comment>
<dbReference type="OrthoDB" id="2021145at2759"/>
<accession>A0A482WS12</accession>
<evidence type="ECO:0000313" key="12">
    <source>
        <dbReference type="Proteomes" id="UP000291343"/>
    </source>
</evidence>
<keyword evidence="4" id="KW-0963">Cytoplasm</keyword>
<feature type="region of interest" description="Disordered" evidence="8">
    <location>
        <begin position="453"/>
        <end position="518"/>
    </location>
</feature>
<organism evidence="11 12">
    <name type="scientific">Laodelphax striatellus</name>
    <name type="common">Small brown planthopper</name>
    <name type="synonym">Delphax striatella</name>
    <dbReference type="NCBI Taxonomy" id="195883"/>
    <lineage>
        <taxon>Eukaryota</taxon>
        <taxon>Metazoa</taxon>
        <taxon>Ecdysozoa</taxon>
        <taxon>Arthropoda</taxon>
        <taxon>Hexapoda</taxon>
        <taxon>Insecta</taxon>
        <taxon>Pterygota</taxon>
        <taxon>Neoptera</taxon>
        <taxon>Paraneoptera</taxon>
        <taxon>Hemiptera</taxon>
        <taxon>Auchenorrhyncha</taxon>
        <taxon>Fulgoroidea</taxon>
        <taxon>Delphacidae</taxon>
        <taxon>Criomorphinae</taxon>
        <taxon>Laodelphax</taxon>
    </lineage>
</organism>
<comment type="similarity">
    <text evidence="3">Belongs to the Integrator subunit 3 family.</text>
</comment>
<sequence length="728" mass="81762">MGLITVILTEPHNAASSYRDLTLVTRDGLTMALASLSQLVLERWQRMSSVAHAQMVWLLRQLVRNAVQGTDTLAWNLMRLAAGGDLSAANLALVEGLLDRLARKVPAAAGLRCLHVSAPDEDHGGTALVALRQKEVVFTTTLLRDKFADCLVIGRDLVRLLQNVARIPEYERLWHDMLHIPKTLAPNFTGVLQLLQSRTSRRFLQSRLTPDMERKMVFLTSSVRFGNHKRYQDWFQRQYLALPESQTLRCDLIRFIVGVIHPTNELLCSDIIPRWAVIGWLLTSCTSNVAAANAKLALFYDWLFFEPDKDNIMNIEPAILVMHHSMRSHPAVTTTLLDFLCRIIGAFYPPLQDKVRQGIYCSLRQILEKRVLPTLYPLFDYPKLDRELKTLIRETFVEFCFPIEGGRIDDIKDDYEPSEEGLTNHQSINNHHHLHHSEPTFSDDETEATPILKRADDDDDDDVPLGERMLRGSGGGSESAKPKGRVKGTPPPDIRRLMNARSPPPAEEEGGGGAARGLEGKLRSAVLRLQAETDNEAKCEAMERITQYVIQDEEESDSETLAVLAQRLCSVLHEQICARIFPETLTDETLDDSISQPLFVLMRSVSELSDEDSRRLPLISLLVEMCAHEPRIGYLLLYYLHASKATETASDSSACAAADLCSSIDANKLTSKTKSQVYKDYCMALDKDFSKNLLSDLQACQDDDLQMFCWLIPGIYSTFPEAALGNGN</sequence>
<dbReference type="SMR" id="A0A482WS12"/>
<reference evidence="11 12" key="1">
    <citation type="journal article" date="2017" name="Gigascience">
        <title>Genome sequence of the small brown planthopper, Laodelphax striatellus.</title>
        <authorList>
            <person name="Zhu J."/>
            <person name="Jiang F."/>
            <person name="Wang X."/>
            <person name="Yang P."/>
            <person name="Bao Y."/>
            <person name="Zhao W."/>
            <person name="Wang W."/>
            <person name="Lu H."/>
            <person name="Wang Q."/>
            <person name="Cui N."/>
            <person name="Li J."/>
            <person name="Chen X."/>
            <person name="Luo L."/>
            <person name="Yu J."/>
            <person name="Kang L."/>
            <person name="Cui F."/>
        </authorList>
    </citation>
    <scope>NUCLEOTIDE SEQUENCE [LARGE SCALE GENOMIC DNA]</scope>
    <source>
        <strain evidence="11">Lst14</strain>
    </source>
</reference>
<evidence type="ECO:0000256" key="3">
    <source>
        <dbReference type="ARBA" id="ARBA00006130"/>
    </source>
</evidence>
<evidence type="ECO:0000256" key="6">
    <source>
        <dbReference type="ARBA" id="ARBA00032741"/>
    </source>
</evidence>
<evidence type="ECO:0000256" key="4">
    <source>
        <dbReference type="ARBA" id="ARBA00022490"/>
    </source>
</evidence>
<gene>
    <name evidence="11" type="ORF">LSTR_LSTR006278</name>
</gene>
<feature type="domain" description="Integrator complex subunit 3 N-terminal" evidence="9">
    <location>
        <begin position="2"/>
        <end position="393"/>
    </location>
</feature>
<feature type="domain" description="Ints3-like C-terminal" evidence="10">
    <location>
        <begin position="526"/>
        <end position="727"/>
    </location>
</feature>
<comment type="function">
    <text evidence="7">Component of the integrator complex, a multiprotein complex that terminates RNA polymerase II (Pol II) transcription in the promoter-proximal region of genes. The integrator complex provides a quality checkpoint during transcription elongation by driving premature transcription termination of transcripts that are unfavorably configured for transcriptional elongation: the complex terminates transcription by (1) catalyzing dephosphorylation of the C-terminal domain (CTD) of Pol II subunit Polr2A/Rbp1 and Spt5, and (2) degrading the exiting nascent RNA transcript via endonuclease activity. The integrator complex is also involved in the 3'-end processing of the U7 snRNA, and also the spliceosomal snRNAs U1, U2, U4 and U5.</text>
</comment>